<comment type="caution">
    <text evidence="1">The sequence shown here is derived from an EMBL/GenBank/DDBJ whole genome shotgun (WGS) entry which is preliminary data.</text>
</comment>
<dbReference type="Proteomes" id="UP001148662">
    <property type="component" value="Unassembled WGS sequence"/>
</dbReference>
<name>A0ACC1T7A8_9APHY</name>
<sequence>MALFISLAYISISLDFTGLLRFSAFWVARKGGSSGQLLYLYLYAFFLICGVMVGNDPVILSGTAFLAYFTRVSGIAPPTAWIFAQFTAANMASVVLVSSNPTNLVLSGAYGLSFIKYTVRVILPFLAGAVFVYPILAFALFRSPRLIPPSLDIELSEQESGNQTLVDKNGAIFGSVLLLITLAVLVGTSTVGVPVWEVTVPPAVVMLLRDAFHDWRHRQPIVFQRNRATEEPIPREIPLAELSPAGQTDRKPDLDAPTIQVQEQVQDADAEPAPASGTQTPSEAGSTDSTVHTTAVSLQGKLFSVIERLESCFPTVSGIAHRLPIPLLPFAFLMFILVQGLSTKGWVEVWADGGTAWTRRTGTIGAVGGMGFVACMLCNICGTNIGATILLARVLQVWTSTHEIDQRTRDGALYALALGSNYGAFTLTFSASLAGLLWREILHQKGIHVRPRQFLLLNLPTSFVAMLCSCAVLVGEVYIIDRKQT</sequence>
<reference evidence="1" key="1">
    <citation type="submission" date="2022-07" db="EMBL/GenBank/DDBJ databases">
        <title>Genome Sequence of Phlebia brevispora.</title>
        <authorList>
            <person name="Buettner E."/>
        </authorList>
    </citation>
    <scope>NUCLEOTIDE SEQUENCE</scope>
    <source>
        <strain evidence="1">MPL23</strain>
    </source>
</reference>
<keyword evidence="2" id="KW-1185">Reference proteome</keyword>
<gene>
    <name evidence="1" type="ORF">NM688_g2941</name>
</gene>
<accession>A0ACC1T7A8</accession>
<protein>
    <submittedName>
        <fullName evidence="1">Uncharacterized protein</fullName>
    </submittedName>
</protein>
<organism evidence="1 2">
    <name type="scientific">Phlebia brevispora</name>
    <dbReference type="NCBI Taxonomy" id="194682"/>
    <lineage>
        <taxon>Eukaryota</taxon>
        <taxon>Fungi</taxon>
        <taxon>Dikarya</taxon>
        <taxon>Basidiomycota</taxon>
        <taxon>Agaricomycotina</taxon>
        <taxon>Agaricomycetes</taxon>
        <taxon>Polyporales</taxon>
        <taxon>Meruliaceae</taxon>
        <taxon>Phlebia</taxon>
    </lineage>
</organism>
<dbReference type="EMBL" id="JANHOG010000399">
    <property type="protein sequence ID" value="KAJ3554758.1"/>
    <property type="molecule type" value="Genomic_DNA"/>
</dbReference>
<evidence type="ECO:0000313" key="1">
    <source>
        <dbReference type="EMBL" id="KAJ3554758.1"/>
    </source>
</evidence>
<evidence type="ECO:0000313" key="2">
    <source>
        <dbReference type="Proteomes" id="UP001148662"/>
    </source>
</evidence>
<proteinExistence type="predicted"/>